<dbReference type="EMBL" id="CP144692">
    <property type="protein sequence ID" value="WVY97329.1"/>
    <property type="molecule type" value="Genomic_DNA"/>
</dbReference>
<evidence type="ECO:0000259" key="6">
    <source>
        <dbReference type="PROSITE" id="PS51352"/>
    </source>
</evidence>
<evidence type="ECO:0000256" key="3">
    <source>
        <dbReference type="ARBA" id="ARBA00023157"/>
    </source>
</evidence>
<name>A0AAQ3MTG4_VIGMU</name>
<keyword evidence="8" id="KW-1185">Reference proteome</keyword>
<protein>
    <recommendedName>
        <fullName evidence="6">Thioredoxin domain-containing protein</fullName>
    </recommendedName>
</protein>
<evidence type="ECO:0000313" key="7">
    <source>
        <dbReference type="EMBL" id="WVY97329.1"/>
    </source>
</evidence>
<gene>
    <name evidence="7" type="ORF">V8G54_029480</name>
</gene>
<evidence type="ECO:0000256" key="4">
    <source>
        <dbReference type="ARBA" id="ARBA00023284"/>
    </source>
</evidence>
<keyword evidence="4" id="KW-0676">Redox-active center</keyword>
<comment type="similarity">
    <text evidence="1">Belongs to the protein disulfide isomerase family.</text>
</comment>
<dbReference type="InterPro" id="IPR013766">
    <property type="entry name" value="Thioredoxin_domain"/>
</dbReference>
<dbReference type="GO" id="GO:0006457">
    <property type="term" value="P:protein folding"/>
    <property type="evidence" value="ECO:0007669"/>
    <property type="project" value="TreeGrafter"/>
</dbReference>
<dbReference type="CDD" id="cd02961">
    <property type="entry name" value="PDI_a_family"/>
    <property type="match status" value="1"/>
</dbReference>
<feature type="domain" description="Thioredoxin" evidence="6">
    <location>
        <begin position="12"/>
        <end position="122"/>
    </location>
</feature>
<dbReference type="Pfam" id="PF00085">
    <property type="entry name" value="Thioredoxin"/>
    <property type="match status" value="1"/>
</dbReference>
<dbReference type="AlphaFoldDB" id="A0AAQ3MTG4"/>
<feature type="signal peptide" evidence="5">
    <location>
        <begin position="1"/>
        <end position="22"/>
    </location>
</feature>
<keyword evidence="3" id="KW-1015">Disulfide bond</keyword>
<dbReference type="InterPro" id="IPR017937">
    <property type="entry name" value="Thioredoxin_CS"/>
</dbReference>
<dbReference type="InterPro" id="IPR036249">
    <property type="entry name" value="Thioredoxin-like_sf"/>
</dbReference>
<dbReference type="Proteomes" id="UP001374535">
    <property type="component" value="Chromosome 9"/>
</dbReference>
<dbReference type="GO" id="GO:0005783">
    <property type="term" value="C:endoplasmic reticulum"/>
    <property type="evidence" value="ECO:0007669"/>
    <property type="project" value="TreeGrafter"/>
</dbReference>
<keyword evidence="2 5" id="KW-0732">Signal</keyword>
<evidence type="ECO:0000256" key="5">
    <source>
        <dbReference type="SAM" id="SignalP"/>
    </source>
</evidence>
<proteinExistence type="inferred from homology"/>
<evidence type="ECO:0000313" key="8">
    <source>
        <dbReference type="Proteomes" id="UP001374535"/>
    </source>
</evidence>
<dbReference type="PANTHER" id="PTHR18929">
    <property type="entry name" value="PROTEIN DISULFIDE ISOMERASE"/>
    <property type="match status" value="1"/>
</dbReference>
<sequence>MTMRVSVVLSVLLLIQFWPGEAEKFSVDGKVLILDDSNFDSAIASFDHILVDFYAPWCGHCKRLAPELDAAAPVLATLNKPIVIAKVDADKHTSLAKKYDVEYVSVAIPLYDLLKLFLFLNN</sequence>
<dbReference type="PANTHER" id="PTHR18929:SF218">
    <property type="entry name" value="PROTEIN DISULFIDE-ISOMERASE 5-2"/>
    <property type="match status" value="1"/>
</dbReference>
<dbReference type="SUPFAM" id="SSF52833">
    <property type="entry name" value="Thioredoxin-like"/>
    <property type="match status" value="1"/>
</dbReference>
<accession>A0AAQ3MTG4</accession>
<evidence type="ECO:0000256" key="1">
    <source>
        <dbReference type="ARBA" id="ARBA00006347"/>
    </source>
</evidence>
<dbReference type="PROSITE" id="PS51352">
    <property type="entry name" value="THIOREDOXIN_2"/>
    <property type="match status" value="1"/>
</dbReference>
<dbReference type="Gene3D" id="3.40.30.10">
    <property type="entry name" value="Glutaredoxin"/>
    <property type="match status" value="1"/>
</dbReference>
<reference evidence="7 8" key="1">
    <citation type="journal article" date="2023" name="Life. Sci Alliance">
        <title>Evolutionary insights into 3D genome organization and epigenetic landscape of Vigna mungo.</title>
        <authorList>
            <person name="Junaid A."/>
            <person name="Singh B."/>
            <person name="Bhatia S."/>
        </authorList>
    </citation>
    <scope>NUCLEOTIDE SEQUENCE [LARGE SCALE GENOMIC DNA]</scope>
    <source>
        <strain evidence="7">Urdbean</strain>
    </source>
</reference>
<evidence type="ECO:0000256" key="2">
    <source>
        <dbReference type="ARBA" id="ARBA00022729"/>
    </source>
</evidence>
<organism evidence="7 8">
    <name type="scientific">Vigna mungo</name>
    <name type="common">Black gram</name>
    <name type="synonym">Phaseolus mungo</name>
    <dbReference type="NCBI Taxonomy" id="3915"/>
    <lineage>
        <taxon>Eukaryota</taxon>
        <taxon>Viridiplantae</taxon>
        <taxon>Streptophyta</taxon>
        <taxon>Embryophyta</taxon>
        <taxon>Tracheophyta</taxon>
        <taxon>Spermatophyta</taxon>
        <taxon>Magnoliopsida</taxon>
        <taxon>eudicotyledons</taxon>
        <taxon>Gunneridae</taxon>
        <taxon>Pentapetalae</taxon>
        <taxon>rosids</taxon>
        <taxon>fabids</taxon>
        <taxon>Fabales</taxon>
        <taxon>Fabaceae</taxon>
        <taxon>Papilionoideae</taxon>
        <taxon>50 kb inversion clade</taxon>
        <taxon>NPAAA clade</taxon>
        <taxon>indigoferoid/millettioid clade</taxon>
        <taxon>Phaseoleae</taxon>
        <taxon>Vigna</taxon>
    </lineage>
</organism>
<dbReference type="GO" id="GO:0003756">
    <property type="term" value="F:protein disulfide isomerase activity"/>
    <property type="evidence" value="ECO:0007669"/>
    <property type="project" value="TreeGrafter"/>
</dbReference>
<dbReference type="PROSITE" id="PS00194">
    <property type="entry name" value="THIOREDOXIN_1"/>
    <property type="match status" value="1"/>
</dbReference>
<dbReference type="FunFam" id="3.40.30.10:FF:000107">
    <property type="entry name" value="Protein disulfide-isomerase 5-2"/>
    <property type="match status" value="1"/>
</dbReference>
<feature type="chain" id="PRO_5042898058" description="Thioredoxin domain-containing protein" evidence="5">
    <location>
        <begin position="23"/>
        <end position="122"/>
    </location>
</feature>
<dbReference type="GO" id="GO:0034976">
    <property type="term" value="P:response to endoplasmic reticulum stress"/>
    <property type="evidence" value="ECO:0007669"/>
    <property type="project" value="TreeGrafter"/>
</dbReference>